<feature type="region of interest" description="Disordered" evidence="11">
    <location>
        <begin position="1"/>
        <end position="45"/>
    </location>
</feature>
<dbReference type="SMART" id="SM00220">
    <property type="entry name" value="S_TKc"/>
    <property type="match status" value="1"/>
</dbReference>
<feature type="region of interest" description="Disordered" evidence="11">
    <location>
        <begin position="1012"/>
        <end position="1057"/>
    </location>
</feature>
<dbReference type="InterPro" id="IPR008271">
    <property type="entry name" value="Ser/Thr_kinase_AS"/>
</dbReference>
<evidence type="ECO:0000256" key="4">
    <source>
        <dbReference type="ARBA" id="ARBA00022553"/>
    </source>
</evidence>
<comment type="catalytic activity">
    <reaction evidence="9">
        <text>L-threonyl-[protein] + ATP = O-phospho-L-threonyl-[protein] + ADP + H(+)</text>
        <dbReference type="Rhea" id="RHEA:46608"/>
        <dbReference type="Rhea" id="RHEA-COMP:11060"/>
        <dbReference type="Rhea" id="RHEA-COMP:11605"/>
        <dbReference type="ChEBI" id="CHEBI:15378"/>
        <dbReference type="ChEBI" id="CHEBI:30013"/>
        <dbReference type="ChEBI" id="CHEBI:30616"/>
        <dbReference type="ChEBI" id="CHEBI:61977"/>
        <dbReference type="ChEBI" id="CHEBI:456216"/>
        <dbReference type="EC" id="2.7.11.1"/>
    </reaction>
</comment>
<evidence type="ECO:0000256" key="9">
    <source>
        <dbReference type="ARBA" id="ARBA00047899"/>
    </source>
</evidence>
<dbReference type="InterPro" id="IPR000719">
    <property type="entry name" value="Prot_kinase_dom"/>
</dbReference>
<dbReference type="PANTHER" id="PTHR24346:SF110">
    <property type="entry name" value="NON-SPECIFIC SERINE_THREONINE PROTEIN KINASE"/>
    <property type="match status" value="1"/>
</dbReference>
<keyword evidence="8" id="KW-0067">ATP-binding</keyword>
<feature type="compositionally biased region" description="Low complexity" evidence="11">
    <location>
        <begin position="547"/>
        <end position="558"/>
    </location>
</feature>
<name>A0A6A7BYQ4_9PEZI</name>
<dbReference type="Pfam" id="PF00069">
    <property type="entry name" value="Pkinase"/>
    <property type="match status" value="1"/>
</dbReference>
<organism evidence="13 14">
    <name type="scientific">Piedraia hortae CBS 480.64</name>
    <dbReference type="NCBI Taxonomy" id="1314780"/>
    <lineage>
        <taxon>Eukaryota</taxon>
        <taxon>Fungi</taxon>
        <taxon>Dikarya</taxon>
        <taxon>Ascomycota</taxon>
        <taxon>Pezizomycotina</taxon>
        <taxon>Dothideomycetes</taxon>
        <taxon>Dothideomycetidae</taxon>
        <taxon>Capnodiales</taxon>
        <taxon>Piedraiaceae</taxon>
        <taxon>Piedraia</taxon>
    </lineage>
</organism>
<dbReference type="GO" id="GO:0035556">
    <property type="term" value="P:intracellular signal transduction"/>
    <property type="evidence" value="ECO:0007669"/>
    <property type="project" value="TreeGrafter"/>
</dbReference>
<comment type="catalytic activity">
    <reaction evidence="10">
        <text>L-seryl-[protein] + ATP = O-phospho-L-seryl-[protein] + ADP + H(+)</text>
        <dbReference type="Rhea" id="RHEA:17989"/>
        <dbReference type="Rhea" id="RHEA-COMP:9863"/>
        <dbReference type="Rhea" id="RHEA-COMP:11604"/>
        <dbReference type="ChEBI" id="CHEBI:15378"/>
        <dbReference type="ChEBI" id="CHEBI:29999"/>
        <dbReference type="ChEBI" id="CHEBI:30616"/>
        <dbReference type="ChEBI" id="CHEBI:83421"/>
        <dbReference type="ChEBI" id="CHEBI:456216"/>
        <dbReference type="EC" id="2.7.11.1"/>
    </reaction>
</comment>
<comment type="similarity">
    <text evidence="1">Belongs to the protein kinase superfamily. CAMK Ser/Thr protein kinase family. NIM1 subfamily.</text>
</comment>
<dbReference type="GO" id="GO:0005938">
    <property type="term" value="C:cell cortex"/>
    <property type="evidence" value="ECO:0007669"/>
    <property type="project" value="UniProtKB-ARBA"/>
</dbReference>
<keyword evidence="3" id="KW-0723">Serine/threonine-protein kinase</keyword>
<feature type="domain" description="Protein kinase" evidence="12">
    <location>
        <begin position="93"/>
        <end position="371"/>
    </location>
</feature>
<keyword evidence="14" id="KW-1185">Reference proteome</keyword>
<dbReference type="FunFam" id="1.10.510.10:FF:000571">
    <property type="entry name" value="Maternal embryonic leucine zipper kinase"/>
    <property type="match status" value="1"/>
</dbReference>
<feature type="compositionally biased region" description="Basic and acidic residues" evidence="11">
    <location>
        <begin position="1"/>
        <end position="16"/>
    </location>
</feature>
<feature type="compositionally biased region" description="Polar residues" evidence="11">
    <location>
        <begin position="23"/>
        <end position="36"/>
    </location>
</feature>
<dbReference type="Gene3D" id="3.30.310.220">
    <property type="entry name" value="Fungal kinase associated-1 domain"/>
    <property type="match status" value="1"/>
</dbReference>
<keyword evidence="5" id="KW-0808">Transferase</keyword>
<feature type="compositionally biased region" description="Polar residues" evidence="11">
    <location>
        <begin position="573"/>
        <end position="607"/>
    </location>
</feature>
<dbReference type="EC" id="2.7.11.1" evidence="2"/>
<dbReference type="AlphaFoldDB" id="A0A6A7BYQ4"/>
<evidence type="ECO:0000256" key="3">
    <source>
        <dbReference type="ARBA" id="ARBA00022527"/>
    </source>
</evidence>
<feature type="compositionally biased region" description="Polar residues" evidence="11">
    <location>
        <begin position="1026"/>
        <end position="1053"/>
    </location>
</feature>
<evidence type="ECO:0000256" key="8">
    <source>
        <dbReference type="ARBA" id="ARBA00022840"/>
    </source>
</evidence>
<dbReference type="SUPFAM" id="SSF56112">
    <property type="entry name" value="Protein kinase-like (PK-like)"/>
    <property type="match status" value="1"/>
</dbReference>
<dbReference type="PROSITE" id="PS50011">
    <property type="entry name" value="PROTEIN_KINASE_DOM"/>
    <property type="match status" value="1"/>
</dbReference>
<feature type="region of interest" description="Disordered" evidence="11">
    <location>
        <begin position="884"/>
        <end position="936"/>
    </location>
</feature>
<evidence type="ECO:0000256" key="7">
    <source>
        <dbReference type="ARBA" id="ARBA00022777"/>
    </source>
</evidence>
<dbReference type="InterPro" id="IPR043024">
    <property type="entry name" value="KA1_sf_fungal"/>
</dbReference>
<dbReference type="GO" id="GO:0004674">
    <property type="term" value="F:protein serine/threonine kinase activity"/>
    <property type="evidence" value="ECO:0007669"/>
    <property type="project" value="UniProtKB-KW"/>
</dbReference>
<evidence type="ECO:0000256" key="6">
    <source>
        <dbReference type="ARBA" id="ARBA00022741"/>
    </source>
</evidence>
<dbReference type="OrthoDB" id="504170at2759"/>
<evidence type="ECO:0000256" key="2">
    <source>
        <dbReference type="ARBA" id="ARBA00012513"/>
    </source>
</evidence>
<dbReference type="InterPro" id="IPR011009">
    <property type="entry name" value="Kinase-like_dom_sf"/>
</dbReference>
<keyword evidence="7 13" id="KW-0418">Kinase</keyword>
<evidence type="ECO:0000256" key="10">
    <source>
        <dbReference type="ARBA" id="ARBA00048679"/>
    </source>
</evidence>
<keyword evidence="4" id="KW-0597">Phosphoprotein</keyword>
<dbReference type="PROSITE" id="PS00108">
    <property type="entry name" value="PROTEIN_KINASE_ST"/>
    <property type="match status" value="1"/>
</dbReference>
<feature type="region of interest" description="Disordered" evidence="11">
    <location>
        <begin position="57"/>
        <end position="79"/>
    </location>
</feature>
<evidence type="ECO:0000259" key="12">
    <source>
        <dbReference type="PROSITE" id="PS50011"/>
    </source>
</evidence>
<evidence type="ECO:0000256" key="5">
    <source>
        <dbReference type="ARBA" id="ARBA00022679"/>
    </source>
</evidence>
<feature type="region of interest" description="Disordered" evidence="11">
    <location>
        <begin position="503"/>
        <end position="647"/>
    </location>
</feature>
<evidence type="ECO:0000256" key="1">
    <source>
        <dbReference type="ARBA" id="ARBA00010791"/>
    </source>
</evidence>
<dbReference type="Pfam" id="PF16797">
    <property type="entry name" value="Fungal_KA1"/>
    <property type="match status" value="1"/>
</dbReference>
<sequence length="1196" mass="132343">MVTERRIECRERRRQPLAELPTAANTLSSRPMQSQKAAAHQPPRNQSIVATSSLAVHTNPNTSNKEPDSNRNSAVSASSILSGRKRKAYIGPWQLGRTIGTGGCSSVRVVRHRFRSQYGAVKIISRATAEKSRAQSLANLIENTRGGPVTNNNRPLPYGLEREIAIMKLLEHPNIVKLYDVWENHNELYIIMEYVEGGELFHYIDRRGGLSEEESAYVMLQIVSALLYCHRHLICHRDLKPENILLDQRNSRVKLIDFGMAALQPEGRKLTTPCGSPHYAAPEVISARPYDGTKADVWSCGVILYVMLTGFTPFNYSEGGNFRSLFRDIMHARYQMPPYLSNEARDLISRIFVPDPSRRITMDEVWDHPFLHKWDEAWRISGHAVTKEAAIGPVMTIERWGVGRVQDIDRSILRNMRTLWHSEPEQKLIQKLLNAELNQEKLFYAALIKHRDENLEQYEKPEDADIAASDHHHHHGRPPPVPRTASQFSIMNDEHLRIPAVPSAKVPADDPGSSSSSSFDPYHAQKAPMEHTSSDPAKVSVHRRARAASGGRAANSARPLRRTYRLPPAGARPSSTGTRTPSGFRVNRSQNFRPSASRSSIRSQVFPSSPPVMISRRPSDRHKRGVTFRHRAGSSSLTGTSSPEPQLPLLPREIGSGITMQSSEAAPSHSSPVAQIAQAIRLRKERVLPHPRPAAIGQSESREIRTHSAELERACEEAFFRSSPGVSSLDISQVGNFSSALNTPSSLAFARNSGNGTTPRPLPMRMLDTPNTYLNRTLAETRQKLAAHKPEGGDDNASRYEEVMRLLDNIVPPTPIERRSATAPTPTPADHIGLLPIISEEGTQGSPGTELSSDLNWRTVSDPVQQTPHLDRCTVRIVTPSAHSSPSVASEALPSPNVAPLNVRKRSRGSAGSDETVIRAAGHSPPESPTNDENEDPVALLHKIRSGWLGRSKKRVSGENLVNNGTGESGQVAEDVGQGAGNAGEPAVRKTRFASGSGLAKWLGRKSVEKFEDKHGETQQRAPMGTSYQPGDNGSETSPASSTDGAPSMTSSVGAPIPDGDERSWFARFLRLKPCVKVIPFAISRRRCRHEMVDLMRTWEEHGIRDLLYSREMSTITARIGRENALHLKPVSFRIEIFVVLDRGRRANLSIARFVQVKGAASSLRKLVEVVTEIMSARDMLVTDKEKRKALLELVT</sequence>
<dbReference type="GO" id="GO:0005524">
    <property type="term" value="F:ATP binding"/>
    <property type="evidence" value="ECO:0007669"/>
    <property type="project" value="UniProtKB-KW"/>
</dbReference>
<feature type="region of interest" description="Disordered" evidence="11">
    <location>
        <begin position="958"/>
        <end position="992"/>
    </location>
</feature>
<keyword evidence="6" id="KW-0547">Nucleotide-binding</keyword>
<feature type="compositionally biased region" description="Basic residues" evidence="11">
    <location>
        <begin position="619"/>
        <end position="632"/>
    </location>
</feature>
<dbReference type="Gene3D" id="1.10.510.10">
    <property type="entry name" value="Transferase(Phosphotransferase) domain 1"/>
    <property type="match status" value="1"/>
</dbReference>
<dbReference type="Proteomes" id="UP000799421">
    <property type="component" value="Unassembled WGS sequence"/>
</dbReference>
<accession>A0A6A7BYQ4</accession>
<feature type="region of interest" description="Disordered" evidence="11">
    <location>
        <begin position="812"/>
        <end position="832"/>
    </location>
</feature>
<protein>
    <recommendedName>
        <fullName evidence="2">non-specific serine/threonine protein kinase</fullName>
        <ecNumber evidence="2">2.7.11.1</ecNumber>
    </recommendedName>
</protein>
<dbReference type="InterPro" id="IPR031850">
    <property type="entry name" value="Fungal_KA1_dom"/>
</dbReference>
<evidence type="ECO:0000313" key="14">
    <source>
        <dbReference type="Proteomes" id="UP000799421"/>
    </source>
</evidence>
<reference evidence="13" key="1">
    <citation type="journal article" date="2020" name="Stud. Mycol.">
        <title>101 Dothideomycetes genomes: a test case for predicting lifestyles and emergence of pathogens.</title>
        <authorList>
            <person name="Haridas S."/>
            <person name="Albert R."/>
            <person name="Binder M."/>
            <person name="Bloem J."/>
            <person name="Labutti K."/>
            <person name="Salamov A."/>
            <person name="Andreopoulos B."/>
            <person name="Baker S."/>
            <person name="Barry K."/>
            <person name="Bills G."/>
            <person name="Bluhm B."/>
            <person name="Cannon C."/>
            <person name="Castanera R."/>
            <person name="Culley D."/>
            <person name="Daum C."/>
            <person name="Ezra D."/>
            <person name="Gonzalez J."/>
            <person name="Henrissat B."/>
            <person name="Kuo A."/>
            <person name="Liang C."/>
            <person name="Lipzen A."/>
            <person name="Lutzoni F."/>
            <person name="Magnuson J."/>
            <person name="Mondo S."/>
            <person name="Nolan M."/>
            <person name="Ohm R."/>
            <person name="Pangilinan J."/>
            <person name="Park H.-J."/>
            <person name="Ramirez L."/>
            <person name="Alfaro M."/>
            <person name="Sun H."/>
            <person name="Tritt A."/>
            <person name="Yoshinaga Y."/>
            <person name="Zwiers L.-H."/>
            <person name="Turgeon B."/>
            <person name="Goodwin S."/>
            <person name="Spatafora J."/>
            <person name="Crous P."/>
            <person name="Grigoriev I."/>
        </authorList>
    </citation>
    <scope>NUCLEOTIDE SEQUENCE</scope>
    <source>
        <strain evidence="13">CBS 480.64</strain>
    </source>
</reference>
<evidence type="ECO:0000256" key="11">
    <source>
        <dbReference type="SAM" id="MobiDB-lite"/>
    </source>
</evidence>
<proteinExistence type="inferred from homology"/>
<dbReference type="PANTHER" id="PTHR24346">
    <property type="entry name" value="MAP/MICROTUBULE AFFINITY-REGULATING KINASE"/>
    <property type="match status" value="1"/>
</dbReference>
<feature type="compositionally biased region" description="Polar residues" evidence="11">
    <location>
        <begin position="633"/>
        <end position="644"/>
    </location>
</feature>
<gene>
    <name evidence="13" type="ORF">K470DRAFT_218808</name>
</gene>
<evidence type="ECO:0000313" key="13">
    <source>
        <dbReference type="EMBL" id="KAF2859668.1"/>
    </source>
</evidence>
<dbReference type="EMBL" id="MU005990">
    <property type="protein sequence ID" value="KAF2859668.1"/>
    <property type="molecule type" value="Genomic_DNA"/>
</dbReference>